<keyword evidence="2" id="KW-0732">Signal</keyword>
<accession>A0A914V7V0</accession>
<evidence type="ECO:0000313" key="3">
    <source>
        <dbReference type="Proteomes" id="UP000887566"/>
    </source>
</evidence>
<name>A0A914V7V0_9BILA</name>
<dbReference type="WBParaSite" id="PSAMB.scaffold1612size29380.g14043.t1">
    <property type="protein sequence ID" value="PSAMB.scaffold1612size29380.g14043.t1"/>
    <property type="gene ID" value="PSAMB.scaffold1612size29380.g14043"/>
</dbReference>
<feature type="signal peptide" evidence="2">
    <location>
        <begin position="1"/>
        <end position="21"/>
    </location>
</feature>
<feature type="region of interest" description="Disordered" evidence="1">
    <location>
        <begin position="209"/>
        <end position="247"/>
    </location>
</feature>
<keyword evidence="3" id="KW-1185">Reference proteome</keyword>
<feature type="chain" id="PRO_5037207545" evidence="2">
    <location>
        <begin position="22"/>
        <end position="2048"/>
    </location>
</feature>
<evidence type="ECO:0000256" key="1">
    <source>
        <dbReference type="SAM" id="MobiDB-lite"/>
    </source>
</evidence>
<evidence type="ECO:0000256" key="2">
    <source>
        <dbReference type="SAM" id="SignalP"/>
    </source>
</evidence>
<dbReference type="Proteomes" id="UP000887566">
    <property type="component" value="Unplaced"/>
</dbReference>
<reference evidence="4" key="1">
    <citation type="submission" date="2022-11" db="UniProtKB">
        <authorList>
            <consortium name="WormBaseParasite"/>
        </authorList>
    </citation>
    <scope>IDENTIFICATION</scope>
</reference>
<evidence type="ECO:0000313" key="4">
    <source>
        <dbReference type="WBParaSite" id="PSAMB.scaffold1612size29380.g14043.t1"/>
    </source>
</evidence>
<organism evidence="3 4">
    <name type="scientific">Plectus sambesii</name>
    <dbReference type="NCBI Taxonomy" id="2011161"/>
    <lineage>
        <taxon>Eukaryota</taxon>
        <taxon>Metazoa</taxon>
        <taxon>Ecdysozoa</taxon>
        <taxon>Nematoda</taxon>
        <taxon>Chromadorea</taxon>
        <taxon>Plectida</taxon>
        <taxon>Plectina</taxon>
        <taxon>Plectoidea</taxon>
        <taxon>Plectidae</taxon>
        <taxon>Plectus</taxon>
    </lineage>
</organism>
<sequence>MRLIWLLAALLLLIGVDDAIGARGLRNRRQAGCSTTFTSGSRSPLYLLTAGTLNQATYRHALTTVNAASGWTYDSTLSATALTAVPSDCPSNCLQLLTLYTKTAQQLFIGTSIDYVDAYNVGDENFLSFQSYVKTTRPAGSNTIYCALQQGTCGATVPIYRYFDMAVRFDHITSTSSVAPTGYLADNFGLPICYGWSTVITTTAAATTTTGGATTTTGGATTTTGGVTTTTGGATTTTGGATTTTGGVTTTAGGTTTAVTGASATATATVTTTNSCTSNLSPFYRYDLPTTGARGLHDKYDTALSSSAVPSGYTYDTVHGCVLTSNVGCSCTLTQLHVFYKYDTFWNVKNYITTIGTDPLTWGYTEDTNQTLWCVPATSTSGTCGATVLIQRYYNGIDIDHALGVQLDATLTLNGYGLDLPFMGGSQCYVWDTSMCSIMSSTSATSDCTTYLSAFYRYDLPTTDASAPGLHDKYDTAKISSAVPSGYTYDTVHGCVLTNNVGCSCTLVQLHVFYKYDTFWKVKNYITTIGTDPLTWGYTEDTTQTLWCVPATSTSGTCGATVLIQRYYNLLDLDHALGVQSDTTLTSNGYGLDLPFMGGSQCYVWDTSMCTATSPSPSPSPVATVTVTVTSATSDCTTYLSAFYRYDLPTTGARGLHDKYDTAKISSAVPSGYTYDTVHGCVLTNNVGCSCTLVQLHVFYKYDTFWNVKNYITTIGTDPLTWGYTEDTTQTLWCVPATSTSGTCGATVLIQRYYNMLDIDHALGVQLDTILTSNGYGLDLPFMGGSQCYVWDTSMCTVSVPSPSPSPVATATVTVTSATSDCTTYLSAFYRYDLPTTGARGLHDKYDTAKISSAVPSGYTYDTVHGCVLTNNVGCSCTLVQLHVFYKYDTVWNVKNYITTIGTDPLTWGYTEDTTQTLWCVPATSTSGTCGATVLIQRYYNLLDIDHALGIQSDTTLTSNGYGLDLPFMGGSQCYVWDTSMCTVSVPSPSPSPVATVTVTVTSATSDCTTYLSAFYRYDLPTTDVSAPGLHDKYDTAKISSAVPSGYTYDTVHGCVLTNNVGCSCTLVQLHVFYKYDTFWKVKNYITTIGTDPLTWGYTEDTTQTLWCVPATSTSGTCGATVLIQRYYNLLDLDHALGVQSDTTLTSNGYGLDLPFMGGSQCYVWATSMCTVSVPSPSPSPVATVTATVTSATSDCTTYLSAFYRYDLPTTGARGLHDKYDTAKISSAVPSGYTYDTVHGCVLTNNVGCSCTLVQLHVFYKYDTVWNVKNYITTIGTDPLTWGYTEDTTQTLWCVPATSTSGTCGATVLIQRYYNLLDIDHALGIQSDTTLTSNGYGLDLPFMGGSQCYVWDTSMCTVSVPSPSPSPSPSPVATVTVTVTSATSDCTTYLSAFYRYDLPTTDASAPGLHDKYDTAKISSAVPSGYTYDTVHGCVLTNNVGCSCTLVQLHVFYKYDTFWKVKNYITTIGTDPLTWGYTEDTTQTLWCVPATSTSGTCGATVLIQRYYNLLDLDHALGVQSDTTLTSNGYGLDLPFMGGSQCYVWATSMCTVSVPSPSPSPVATVTATVTSATSDCTTYLSAFYRYDLPTTGARGLHDKYDTAKISSAVPSGYTYDTVHGCVLTNNVGCSCTLVQLHVFYKYDTVWNVKNYITTIGTDPLTWGYTEDTTQTLWCVPATSTSGTCGATVLIQRYYNMLDIDHALGVQSDTTLTSNGYGLDLPFMGGSQCYVWDTSMCTVSVPSPSPSPASSVTATLSTGACTTYLAGFFRYDSPTTDATKPAYHDKYDTAVTPIPYGYSFDKTHGCILTSNTGCSCDLVEMHVYWKWDTFFNTKNYITTVSTDPLAWGYTEEDETYWCVSGLSASGTCGATVLLLRYYNLWDVDHALGSLGDTTLTSNGYSAELLPQCYIWDSSYCTTSTPVQGTTTTTSSSTSCSVHTGTRLDLIRYENTEMGWNKDSYISTVAPGGTYTAKMTLGQIAADNINCPEAVKLNCDVRLDSWLGIITLTTDHFATTDPISLGYNMDSANTNLYCVPKTATNNCGATVPLYRF</sequence>
<protein>
    <submittedName>
        <fullName evidence="4">Membrane-associated protein</fullName>
    </submittedName>
</protein>
<proteinExistence type="predicted"/>